<accession>A0AAN9SG19</accession>
<evidence type="ECO:0000313" key="4">
    <source>
        <dbReference type="Proteomes" id="UP001386955"/>
    </source>
</evidence>
<feature type="transmembrane region" description="Helical" evidence="2">
    <location>
        <begin position="108"/>
        <end position="133"/>
    </location>
</feature>
<evidence type="ECO:0000256" key="2">
    <source>
        <dbReference type="SAM" id="Phobius"/>
    </source>
</evidence>
<feature type="compositionally biased region" description="Gly residues" evidence="1">
    <location>
        <begin position="202"/>
        <end position="213"/>
    </location>
</feature>
<gene>
    <name evidence="3" type="ORF">VNO78_15420</name>
</gene>
<dbReference type="AlphaFoldDB" id="A0AAN9SG19"/>
<feature type="compositionally biased region" description="Acidic residues" evidence="1">
    <location>
        <begin position="172"/>
        <end position="185"/>
    </location>
</feature>
<sequence length="213" mass="22852">MLPSFKVIIGPYVLQSLVSATCGFVPSSKMFPMIGNGRGPGGSFLDSEVCFSNLGINISKMLALTKVISSKSVVWYSIASIFLRGIVGRLNQSIEPRLFCHPFLKTTIVAVIITTTVAATIASINVIVVVIVAKTNFTTTCIQRHDGVEGRELRGDERGKGGFGGHEQRGEDDVDEDYQGLEEPDFGGVDNEGGFYERVQGGNKGGWEVGEAS</sequence>
<evidence type="ECO:0000313" key="3">
    <source>
        <dbReference type="EMBL" id="KAK7394879.1"/>
    </source>
</evidence>
<dbReference type="EMBL" id="JAYMYS010000004">
    <property type="protein sequence ID" value="KAK7394879.1"/>
    <property type="molecule type" value="Genomic_DNA"/>
</dbReference>
<organism evidence="3 4">
    <name type="scientific">Psophocarpus tetragonolobus</name>
    <name type="common">Winged bean</name>
    <name type="synonym">Dolichos tetragonolobus</name>
    <dbReference type="NCBI Taxonomy" id="3891"/>
    <lineage>
        <taxon>Eukaryota</taxon>
        <taxon>Viridiplantae</taxon>
        <taxon>Streptophyta</taxon>
        <taxon>Embryophyta</taxon>
        <taxon>Tracheophyta</taxon>
        <taxon>Spermatophyta</taxon>
        <taxon>Magnoliopsida</taxon>
        <taxon>eudicotyledons</taxon>
        <taxon>Gunneridae</taxon>
        <taxon>Pentapetalae</taxon>
        <taxon>rosids</taxon>
        <taxon>fabids</taxon>
        <taxon>Fabales</taxon>
        <taxon>Fabaceae</taxon>
        <taxon>Papilionoideae</taxon>
        <taxon>50 kb inversion clade</taxon>
        <taxon>NPAAA clade</taxon>
        <taxon>indigoferoid/millettioid clade</taxon>
        <taxon>Phaseoleae</taxon>
        <taxon>Psophocarpus</taxon>
    </lineage>
</organism>
<keyword evidence="2" id="KW-0472">Membrane</keyword>
<reference evidence="3 4" key="1">
    <citation type="submission" date="2024-01" db="EMBL/GenBank/DDBJ databases">
        <title>The genomes of 5 underutilized Papilionoideae crops provide insights into root nodulation and disease resistanc.</title>
        <authorList>
            <person name="Jiang F."/>
        </authorList>
    </citation>
    <scope>NUCLEOTIDE SEQUENCE [LARGE SCALE GENOMIC DNA]</scope>
    <source>
        <strain evidence="3">DUOXIRENSHENG_FW03</strain>
        <tissue evidence="3">Leaves</tissue>
    </source>
</reference>
<comment type="caution">
    <text evidence="3">The sequence shown here is derived from an EMBL/GenBank/DDBJ whole genome shotgun (WGS) entry which is preliminary data.</text>
</comment>
<name>A0AAN9SG19_PSOTE</name>
<feature type="compositionally biased region" description="Basic and acidic residues" evidence="1">
    <location>
        <begin position="152"/>
        <end position="171"/>
    </location>
</feature>
<dbReference type="Proteomes" id="UP001386955">
    <property type="component" value="Unassembled WGS sequence"/>
</dbReference>
<keyword evidence="2" id="KW-1133">Transmembrane helix</keyword>
<proteinExistence type="predicted"/>
<keyword evidence="2" id="KW-0812">Transmembrane</keyword>
<feature type="region of interest" description="Disordered" evidence="1">
    <location>
        <begin position="152"/>
        <end position="213"/>
    </location>
</feature>
<protein>
    <submittedName>
        <fullName evidence="3">Uncharacterized protein</fullName>
    </submittedName>
</protein>
<evidence type="ECO:0000256" key="1">
    <source>
        <dbReference type="SAM" id="MobiDB-lite"/>
    </source>
</evidence>
<keyword evidence="4" id="KW-1185">Reference proteome</keyword>